<dbReference type="PANTHER" id="PTHR43372">
    <property type="entry name" value="FATTY-ACID AMIDE HYDROLASE"/>
    <property type="match status" value="1"/>
</dbReference>
<dbReference type="SUPFAM" id="SSF75304">
    <property type="entry name" value="Amidase signature (AS) enzymes"/>
    <property type="match status" value="1"/>
</dbReference>
<gene>
    <name evidence="1" type="ORF">NQ318_003333</name>
</gene>
<dbReference type="Proteomes" id="UP001162162">
    <property type="component" value="Unassembled WGS sequence"/>
</dbReference>
<evidence type="ECO:0000313" key="1">
    <source>
        <dbReference type="EMBL" id="KAJ8938029.1"/>
    </source>
</evidence>
<dbReference type="Gene3D" id="3.90.1300.10">
    <property type="entry name" value="Amidase signature (AS) domain"/>
    <property type="match status" value="1"/>
</dbReference>
<dbReference type="GO" id="GO:0012505">
    <property type="term" value="C:endomembrane system"/>
    <property type="evidence" value="ECO:0007669"/>
    <property type="project" value="TreeGrafter"/>
</dbReference>
<proteinExistence type="predicted"/>
<name>A0AAV8XGH1_9CUCU</name>
<protein>
    <recommendedName>
        <fullName evidence="3">Amidase domain-containing protein</fullName>
    </recommendedName>
</protein>
<dbReference type="InterPro" id="IPR052739">
    <property type="entry name" value="FAAH2"/>
</dbReference>
<evidence type="ECO:0000313" key="2">
    <source>
        <dbReference type="Proteomes" id="UP001162162"/>
    </source>
</evidence>
<evidence type="ECO:0008006" key="3">
    <source>
        <dbReference type="Google" id="ProtNLM"/>
    </source>
</evidence>
<dbReference type="AlphaFoldDB" id="A0AAV8XGH1"/>
<accession>A0AAV8XGH1</accession>
<dbReference type="PANTHER" id="PTHR43372:SF2">
    <property type="entry name" value="IP13792P"/>
    <property type="match status" value="1"/>
</dbReference>
<dbReference type="EMBL" id="JAPWTK010000590">
    <property type="protein sequence ID" value="KAJ8938029.1"/>
    <property type="molecule type" value="Genomic_DNA"/>
</dbReference>
<sequence length="238" mass="26084">VKLPLMKYAPELASLALLDIDGIDNLFSGRGDGSFCELCRFAVGRSKSTFTSVAYGILRKLTGYLPRSMIEQAKETLKEFKWEFEKLLGDDGVFVMPTFPVEAPHHGEIITKLFDSGYLSIFNSLGLPVTSCPVTFTSKRASRGGTGPNGSFGTTYFPGTSFWGYFDQIKYVFFQSFSSDFSGRARVMTSLSKITKFPQALVVGAPNCDRLTLAVALEIEKVFGGWRPPSAVNQATSS</sequence>
<organism evidence="1 2">
    <name type="scientific">Aromia moschata</name>
    <dbReference type="NCBI Taxonomy" id="1265417"/>
    <lineage>
        <taxon>Eukaryota</taxon>
        <taxon>Metazoa</taxon>
        <taxon>Ecdysozoa</taxon>
        <taxon>Arthropoda</taxon>
        <taxon>Hexapoda</taxon>
        <taxon>Insecta</taxon>
        <taxon>Pterygota</taxon>
        <taxon>Neoptera</taxon>
        <taxon>Endopterygota</taxon>
        <taxon>Coleoptera</taxon>
        <taxon>Polyphaga</taxon>
        <taxon>Cucujiformia</taxon>
        <taxon>Chrysomeloidea</taxon>
        <taxon>Cerambycidae</taxon>
        <taxon>Cerambycinae</taxon>
        <taxon>Callichromatini</taxon>
        <taxon>Aromia</taxon>
    </lineage>
</organism>
<keyword evidence="2" id="KW-1185">Reference proteome</keyword>
<reference evidence="1" key="1">
    <citation type="journal article" date="2023" name="Insect Mol. Biol.">
        <title>Genome sequencing provides insights into the evolution of gene families encoding plant cell wall-degrading enzymes in longhorned beetles.</title>
        <authorList>
            <person name="Shin N.R."/>
            <person name="Okamura Y."/>
            <person name="Kirsch R."/>
            <person name="Pauchet Y."/>
        </authorList>
    </citation>
    <scope>NUCLEOTIDE SEQUENCE</scope>
    <source>
        <strain evidence="1">AMC_N1</strain>
    </source>
</reference>
<comment type="caution">
    <text evidence="1">The sequence shown here is derived from an EMBL/GenBank/DDBJ whole genome shotgun (WGS) entry which is preliminary data.</text>
</comment>
<feature type="non-terminal residue" evidence="1">
    <location>
        <position position="1"/>
    </location>
</feature>
<dbReference type="InterPro" id="IPR036928">
    <property type="entry name" value="AS_sf"/>
</dbReference>